<dbReference type="Proteomes" id="UP000198757">
    <property type="component" value="Unassembled WGS sequence"/>
</dbReference>
<dbReference type="PROSITE" id="PS51186">
    <property type="entry name" value="GNAT"/>
    <property type="match status" value="1"/>
</dbReference>
<dbReference type="AlphaFoldDB" id="A0A1G6ITJ2"/>
<evidence type="ECO:0000259" key="1">
    <source>
        <dbReference type="PROSITE" id="PS51186"/>
    </source>
</evidence>
<feature type="domain" description="N-acetyltransferase" evidence="1">
    <location>
        <begin position="7"/>
        <end position="168"/>
    </location>
</feature>
<proteinExistence type="predicted"/>
<reference evidence="3" key="1">
    <citation type="submission" date="2016-10" db="EMBL/GenBank/DDBJ databases">
        <authorList>
            <person name="Varghese N."/>
            <person name="Submissions S."/>
        </authorList>
    </citation>
    <scope>NUCLEOTIDE SEQUENCE [LARGE SCALE GENOMIC DNA]</scope>
    <source>
        <strain evidence="3">DSM 25811 / CCM 8410 / LMG 26954 / E90</strain>
    </source>
</reference>
<dbReference type="GO" id="GO:0016747">
    <property type="term" value="F:acyltransferase activity, transferring groups other than amino-acyl groups"/>
    <property type="evidence" value="ECO:0007669"/>
    <property type="project" value="InterPro"/>
</dbReference>
<accession>A0A1G6ITJ2</accession>
<dbReference type="InterPro" id="IPR000182">
    <property type="entry name" value="GNAT_dom"/>
</dbReference>
<evidence type="ECO:0000313" key="3">
    <source>
        <dbReference type="Proteomes" id="UP000198757"/>
    </source>
</evidence>
<dbReference type="RefSeq" id="WP_090388267.1">
    <property type="nucleotide sequence ID" value="NZ_FMZO01000001.1"/>
</dbReference>
<evidence type="ECO:0000313" key="2">
    <source>
        <dbReference type="EMBL" id="SDC09753.1"/>
    </source>
</evidence>
<dbReference type="InterPro" id="IPR016181">
    <property type="entry name" value="Acyl_CoA_acyltransferase"/>
</dbReference>
<dbReference type="EMBL" id="FMZO01000001">
    <property type="protein sequence ID" value="SDC09753.1"/>
    <property type="molecule type" value="Genomic_DNA"/>
</dbReference>
<dbReference type="OrthoDB" id="9800604at2"/>
<protein>
    <submittedName>
        <fullName evidence="2">N-acetylglutamate synthase, GNAT family</fullName>
    </submittedName>
</protein>
<dbReference type="STRING" id="1285928.SAMN04487894_101322"/>
<dbReference type="SUPFAM" id="SSF55729">
    <property type="entry name" value="Acyl-CoA N-acyltransferases (Nat)"/>
    <property type="match status" value="1"/>
</dbReference>
<gene>
    <name evidence="2" type="ORF">SAMN04487894_101322</name>
</gene>
<keyword evidence="3" id="KW-1185">Reference proteome</keyword>
<dbReference type="Pfam" id="PF13673">
    <property type="entry name" value="Acetyltransf_10"/>
    <property type="match status" value="1"/>
</dbReference>
<name>A0A1G6ITJ2_NIADE</name>
<organism evidence="2 3">
    <name type="scientific">Niabella drilacis (strain DSM 25811 / CCM 8410 / CCUG 62505 / LMG 26954 / E90)</name>
    <dbReference type="NCBI Taxonomy" id="1285928"/>
    <lineage>
        <taxon>Bacteria</taxon>
        <taxon>Pseudomonadati</taxon>
        <taxon>Bacteroidota</taxon>
        <taxon>Chitinophagia</taxon>
        <taxon>Chitinophagales</taxon>
        <taxon>Chitinophagaceae</taxon>
        <taxon>Niabella</taxon>
    </lineage>
</organism>
<dbReference type="Gene3D" id="3.40.630.30">
    <property type="match status" value="1"/>
</dbReference>
<sequence length="168" mass="19378">MMQQEDTYIRKATAEDAAAIHQLALDIWPKAFEQLLSQEQTSYMMQMMYAPSVLEQEMERGVEYYILNHKGVDMGYTAIEQKAPGSWKLHKIYLSQQLHGKGLGKYQLKSMEAVAKGYGARQLLLNVNRRNKAVDFYKSQGYEIVKTEDIDIGNGYFMNDYVMQKELG</sequence>